<dbReference type="Pfam" id="PF00195">
    <property type="entry name" value="Chal_sti_synt_N"/>
    <property type="match status" value="1"/>
</dbReference>
<dbReference type="EC" id="2.3.1.74" evidence="6"/>
<dbReference type="Gene3D" id="3.40.47.10">
    <property type="match status" value="2"/>
</dbReference>
<dbReference type="EMBL" id="OKRB01000117">
    <property type="protein sequence ID" value="SPE27179.1"/>
    <property type="molecule type" value="Genomic_DNA"/>
</dbReference>
<name>A0A2N9LVC6_9BACT</name>
<dbReference type="CDD" id="cd00831">
    <property type="entry name" value="CHS_like"/>
    <property type="match status" value="1"/>
</dbReference>
<reference evidence="7" key="1">
    <citation type="submission" date="2018-02" db="EMBL/GenBank/DDBJ databases">
        <authorList>
            <person name="Hausmann B."/>
        </authorList>
    </citation>
    <scope>NUCLEOTIDE SEQUENCE [LARGE SCALE GENOMIC DNA]</scope>
    <source>
        <strain evidence="7">Peat soil MAG SbA5</strain>
    </source>
</reference>
<sequence length="356" mass="38808">MTAAYLNRIATAVPPHDMHRAFAAFAESMLPEGTPKNLFRRMTRMSAIEHRYSFVHPVETPDGTWKDAEGFYVPGDFPTTARRMQAFEQYAPRLAHCALGRLGLTAAERKSITHVIVTSCTGLYAPGLDYDVVEHLELSRSVERTMIGFMGCYAAINALKSARHIIRSEPDAKVLLLSLELCSMHMQETPNLEQLLAFSVFADGCAAYMVSAEPTGFALDSFLALNLAGTNHLITWRIGEKGFDMQLSGQVPGELRNGMAAAGKEVTRGREISSIDLWAVHPGGRTILDAVEQGLALPTGALAESRDILAHFGNMSSASVMFVLERLMRRATPGQQGCAMSFGPGVTAETMLFHAV</sequence>
<feature type="domain" description="Chalcone/stilbene synthase C-terminal" evidence="5">
    <location>
        <begin position="227"/>
        <end position="356"/>
    </location>
</feature>
<evidence type="ECO:0000256" key="2">
    <source>
        <dbReference type="ARBA" id="ARBA00022679"/>
    </source>
</evidence>
<dbReference type="PANTHER" id="PTHR11877:SF46">
    <property type="entry name" value="TYPE III POLYKETIDE SYNTHASE A"/>
    <property type="match status" value="1"/>
</dbReference>
<evidence type="ECO:0000259" key="4">
    <source>
        <dbReference type="Pfam" id="PF00195"/>
    </source>
</evidence>
<comment type="similarity">
    <text evidence="1">Belongs to the thiolase-like superfamily. Chalcone/stilbene synthases family.</text>
</comment>
<gene>
    <name evidence="6" type="ORF">SBA5_580058</name>
</gene>
<dbReference type="Pfam" id="PF02797">
    <property type="entry name" value="Chal_sti_synt_C"/>
    <property type="match status" value="1"/>
</dbReference>
<evidence type="ECO:0000259" key="5">
    <source>
        <dbReference type="Pfam" id="PF02797"/>
    </source>
</evidence>
<organism evidence="6 7">
    <name type="scientific">Candidatus Sulfuritelmatomonas gaucii</name>
    <dbReference type="NCBI Taxonomy" id="2043161"/>
    <lineage>
        <taxon>Bacteria</taxon>
        <taxon>Pseudomonadati</taxon>
        <taxon>Acidobacteriota</taxon>
        <taxon>Terriglobia</taxon>
        <taxon>Terriglobales</taxon>
        <taxon>Acidobacteriaceae</taxon>
        <taxon>Candidatus Sulfuritelmatomonas</taxon>
    </lineage>
</organism>
<accession>A0A2N9LVC6</accession>
<keyword evidence="6" id="KW-0012">Acyltransferase</keyword>
<keyword evidence="2 6" id="KW-0808">Transferase</keyword>
<dbReference type="InterPro" id="IPR001099">
    <property type="entry name" value="Chalcone/stilbene_synt_N"/>
</dbReference>
<evidence type="ECO:0000313" key="7">
    <source>
        <dbReference type="Proteomes" id="UP000239735"/>
    </source>
</evidence>
<feature type="domain" description="Chalcone/stilbene synthase N-terminal" evidence="4">
    <location>
        <begin position="91"/>
        <end position="214"/>
    </location>
</feature>
<evidence type="ECO:0000256" key="1">
    <source>
        <dbReference type="ARBA" id="ARBA00005531"/>
    </source>
</evidence>
<dbReference type="OrthoDB" id="9786288at2"/>
<proteinExistence type="inferred from homology"/>
<dbReference type="PANTHER" id="PTHR11877">
    <property type="entry name" value="HYDROXYMETHYLGLUTARYL-COA SYNTHASE"/>
    <property type="match status" value="1"/>
</dbReference>
<evidence type="ECO:0000313" key="6">
    <source>
        <dbReference type="EMBL" id="SPE27179.1"/>
    </source>
</evidence>
<dbReference type="SUPFAM" id="SSF53901">
    <property type="entry name" value="Thiolase-like"/>
    <property type="match status" value="1"/>
</dbReference>
<feature type="active site" description="Acyl-thioester intermediate" evidence="3">
    <location>
        <position position="152"/>
    </location>
</feature>
<dbReference type="GO" id="GO:0030639">
    <property type="term" value="P:polyketide biosynthetic process"/>
    <property type="evidence" value="ECO:0007669"/>
    <property type="project" value="TreeGrafter"/>
</dbReference>
<protein>
    <submittedName>
        <fullName evidence="6">Naringenin-chalcone synthase</fullName>
        <ecNumber evidence="6">2.3.1.74</ecNumber>
    </submittedName>
</protein>
<dbReference type="Proteomes" id="UP000239735">
    <property type="component" value="Unassembled WGS sequence"/>
</dbReference>
<dbReference type="InterPro" id="IPR016039">
    <property type="entry name" value="Thiolase-like"/>
</dbReference>
<dbReference type="InterPro" id="IPR011141">
    <property type="entry name" value="Polyketide_synthase_type-III"/>
</dbReference>
<dbReference type="InterPro" id="IPR012328">
    <property type="entry name" value="Chalcone/stilbene_synt_C"/>
</dbReference>
<dbReference type="PIRSF" id="PIRSF000451">
    <property type="entry name" value="PKS_III"/>
    <property type="match status" value="1"/>
</dbReference>
<evidence type="ECO:0000256" key="3">
    <source>
        <dbReference type="PIRSR" id="PIRSR000451-1"/>
    </source>
</evidence>
<dbReference type="AlphaFoldDB" id="A0A2N9LVC6"/>
<dbReference type="GO" id="GO:0016210">
    <property type="term" value="F:naringenin-chalcone synthase activity"/>
    <property type="evidence" value="ECO:0007669"/>
    <property type="project" value="UniProtKB-EC"/>
</dbReference>